<reference evidence="1 2" key="1">
    <citation type="submission" date="2017-05" db="EMBL/GenBank/DDBJ databases">
        <authorList>
            <person name="Varghese N."/>
            <person name="Submissions S."/>
        </authorList>
    </citation>
    <scope>NUCLEOTIDE SEQUENCE [LARGE SCALE GENOMIC DNA]</scope>
    <source>
        <strain evidence="1 2">DSM 45474</strain>
    </source>
</reference>
<organism evidence="1 2">
    <name type="scientific">Melghirimyces algeriensis</name>
    <dbReference type="NCBI Taxonomy" id="910412"/>
    <lineage>
        <taxon>Bacteria</taxon>
        <taxon>Bacillati</taxon>
        <taxon>Bacillota</taxon>
        <taxon>Bacilli</taxon>
        <taxon>Bacillales</taxon>
        <taxon>Thermoactinomycetaceae</taxon>
        <taxon>Melghirimyces</taxon>
    </lineage>
</organism>
<gene>
    <name evidence="1" type="ORF">SAMN06264849_11518</name>
</gene>
<name>A0A521F9W8_9BACL</name>
<dbReference type="Proteomes" id="UP000315636">
    <property type="component" value="Unassembled WGS sequence"/>
</dbReference>
<dbReference type="OrthoDB" id="2084015at2"/>
<dbReference type="AlphaFoldDB" id="A0A521F9W8"/>
<dbReference type="RefSeq" id="WP_142506694.1">
    <property type="nucleotide sequence ID" value="NZ_FXTI01000015.1"/>
</dbReference>
<dbReference type="EMBL" id="FXTI01000015">
    <property type="protein sequence ID" value="SMO93015.1"/>
    <property type="molecule type" value="Genomic_DNA"/>
</dbReference>
<evidence type="ECO:0000313" key="2">
    <source>
        <dbReference type="Proteomes" id="UP000315636"/>
    </source>
</evidence>
<protein>
    <submittedName>
        <fullName evidence="1">Uncharacterized protein</fullName>
    </submittedName>
</protein>
<proteinExistence type="predicted"/>
<accession>A0A521F9W8</accession>
<sequence length="80" mass="9027">MGEPEAFKCRAREVTEVVENPRGEEVLAHVVFLLDQLVPVGYGDNLSYTNEIGIKYEGKPKRVSVIRDFSGKPLFTKVFL</sequence>
<keyword evidence="2" id="KW-1185">Reference proteome</keyword>
<evidence type="ECO:0000313" key="1">
    <source>
        <dbReference type="EMBL" id="SMO93015.1"/>
    </source>
</evidence>